<evidence type="ECO:0008006" key="9">
    <source>
        <dbReference type="Google" id="ProtNLM"/>
    </source>
</evidence>
<dbReference type="InterPro" id="IPR001123">
    <property type="entry name" value="LeuE-type"/>
</dbReference>
<evidence type="ECO:0000256" key="3">
    <source>
        <dbReference type="ARBA" id="ARBA00022692"/>
    </source>
</evidence>
<organism evidence="7 8">
    <name type="scientific">Candidatus Muproteobacteria bacterium RBG_16_60_9</name>
    <dbReference type="NCBI Taxonomy" id="1817755"/>
    <lineage>
        <taxon>Bacteria</taxon>
        <taxon>Pseudomonadati</taxon>
        <taxon>Pseudomonadota</taxon>
        <taxon>Candidatus Muproteobacteria</taxon>
    </lineage>
</organism>
<evidence type="ECO:0000256" key="5">
    <source>
        <dbReference type="ARBA" id="ARBA00023136"/>
    </source>
</evidence>
<reference evidence="7 8" key="1">
    <citation type="journal article" date="2016" name="Nat. Commun.">
        <title>Thousands of microbial genomes shed light on interconnected biogeochemical processes in an aquifer system.</title>
        <authorList>
            <person name="Anantharaman K."/>
            <person name="Brown C.T."/>
            <person name="Hug L.A."/>
            <person name="Sharon I."/>
            <person name="Castelle C.J."/>
            <person name="Probst A.J."/>
            <person name="Thomas B.C."/>
            <person name="Singh A."/>
            <person name="Wilkins M.J."/>
            <person name="Karaoz U."/>
            <person name="Brodie E.L."/>
            <person name="Williams K.H."/>
            <person name="Hubbard S.S."/>
            <person name="Banfield J.F."/>
        </authorList>
    </citation>
    <scope>NUCLEOTIDE SEQUENCE [LARGE SCALE GENOMIC DNA]</scope>
</reference>
<evidence type="ECO:0000313" key="8">
    <source>
        <dbReference type="Proteomes" id="UP000179076"/>
    </source>
</evidence>
<keyword evidence="3 6" id="KW-0812">Transmembrane</keyword>
<accession>A0A1F6V111</accession>
<evidence type="ECO:0000256" key="1">
    <source>
        <dbReference type="ARBA" id="ARBA00004651"/>
    </source>
</evidence>
<feature type="transmembrane region" description="Helical" evidence="6">
    <location>
        <begin position="100"/>
        <end position="125"/>
    </location>
</feature>
<sequence>MVAGALIPGVSVLAVSARSAAFGFAHGIFTSLGIVVGDMAFILIAIYGLSVLAGLMGNYFFLIKYLGGAYLIWLGIVLWRSKSKVEKVADSGKSSLPSSFMTGLLITLGDQKAILFYLGFFPAFVDLSTISVLDTTVILAIATVAVGGPKICYAFMADRASLILKNSKATKSINIVAGSVMVAVGVLLIARV</sequence>
<evidence type="ECO:0000256" key="2">
    <source>
        <dbReference type="ARBA" id="ARBA00022475"/>
    </source>
</evidence>
<feature type="transmembrane region" description="Helical" evidence="6">
    <location>
        <begin position="59"/>
        <end position="79"/>
    </location>
</feature>
<feature type="transmembrane region" description="Helical" evidence="6">
    <location>
        <begin position="137"/>
        <end position="157"/>
    </location>
</feature>
<dbReference type="Pfam" id="PF01810">
    <property type="entry name" value="LysE"/>
    <property type="match status" value="1"/>
</dbReference>
<evidence type="ECO:0000313" key="7">
    <source>
        <dbReference type="EMBL" id="OGI63451.1"/>
    </source>
</evidence>
<feature type="transmembrane region" description="Helical" evidence="6">
    <location>
        <begin position="32"/>
        <end position="53"/>
    </location>
</feature>
<comment type="subcellular location">
    <subcellularLocation>
        <location evidence="1">Cell membrane</location>
        <topology evidence="1">Multi-pass membrane protein</topology>
    </subcellularLocation>
</comment>
<evidence type="ECO:0000256" key="6">
    <source>
        <dbReference type="SAM" id="Phobius"/>
    </source>
</evidence>
<dbReference type="GO" id="GO:0015171">
    <property type="term" value="F:amino acid transmembrane transporter activity"/>
    <property type="evidence" value="ECO:0007669"/>
    <property type="project" value="TreeGrafter"/>
</dbReference>
<keyword evidence="4 6" id="KW-1133">Transmembrane helix</keyword>
<proteinExistence type="predicted"/>
<evidence type="ECO:0000256" key="4">
    <source>
        <dbReference type="ARBA" id="ARBA00022989"/>
    </source>
</evidence>
<dbReference type="Proteomes" id="UP000179076">
    <property type="component" value="Unassembled WGS sequence"/>
</dbReference>
<dbReference type="EMBL" id="MFSP01000154">
    <property type="protein sequence ID" value="OGI63451.1"/>
    <property type="molecule type" value="Genomic_DNA"/>
</dbReference>
<keyword evidence="2" id="KW-1003">Cell membrane</keyword>
<keyword evidence="5 6" id="KW-0472">Membrane</keyword>
<dbReference type="GO" id="GO:0005886">
    <property type="term" value="C:plasma membrane"/>
    <property type="evidence" value="ECO:0007669"/>
    <property type="project" value="UniProtKB-SubCell"/>
</dbReference>
<name>A0A1F6V111_9PROT</name>
<dbReference type="PANTHER" id="PTHR30086">
    <property type="entry name" value="ARGININE EXPORTER PROTEIN ARGO"/>
    <property type="match status" value="1"/>
</dbReference>
<dbReference type="PANTHER" id="PTHR30086:SF20">
    <property type="entry name" value="ARGININE EXPORTER PROTEIN ARGO-RELATED"/>
    <property type="match status" value="1"/>
</dbReference>
<dbReference type="AlphaFoldDB" id="A0A1F6V111"/>
<feature type="transmembrane region" description="Helical" evidence="6">
    <location>
        <begin position="169"/>
        <end position="190"/>
    </location>
</feature>
<comment type="caution">
    <text evidence="7">The sequence shown here is derived from an EMBL/GenBank/DDBJ whole genome shotgun (WGS) entry which is preliminary data.</text>
</comment>
<gene>
    <name evidence="7" type="ORF">A2W18_05505</name>
</gene>
<protein>
    <recommendedName>
        <fullName evidence="9">Threonine transporter</fullName>
    </recommendedName>
</protein>